<dbReference type="InterPro" id="IPR020900">
    <property type="entry name" value="Arg_repress_DNA-bd"/>
</dbReference>
<dbReference type="PRINTS" id="PR01467">
    <property type="entry name" value="ARGREPRESSOR"/>
</dbReference>
<dbReference type="GO" id="GO:0003677">
    <property type="term" value="F:DNA binding"/>
    <property type="evidence" value="ECO:0007669"/>
    <property type="project" value="UniProtKB-KW"/>
</dbReference>
<dbReference type="Gene3D" id="3.30.1360.40">
    <property type="match status" value="1"/>
</dbReference>
<keyword evidence="7" id="KW-0678">Repressor</keyword>
<evidence type="ECO:0000259" key="8">
    <source>
        <dbReference type="Pfam" id="PF01316"/>
    </source>
</evidence>
<accession>A0A0R1U9K9</accession>
<dbReference type="InterPro" id="IPR036251">
    <property type="entry name" value="Arg_repress_C_sf"/>
</dbReference>
<evidence type="ECO:0000313" key="11">
    <source>
        <dbReference type="Proteomes" id="UP000050816"/>
    </source>
</evidence>
<dbReference type="GO" id="GO:0003700">
    <property type="term" value="F:DNA-binding transcription factor activity"/>
    <property type="evidence" value="ECO:0007669"/>
    <property type="project" value="UniProtKB-UniRule"/>
</dbReference>
<dbReference type="PATRIC" id="fig|1423760.3.peg.1709"/>
<dbReference type="Pfam" id="PF02863">
    <property type="entry name" value="Arg_repressor_C"/>
    <property type="match status" value="1"/>
</dbReference>
<dbReference type="UniPathway" id="UPA00068"/>
<dbReference type="PANTHER" id="PTHR34471">
    <property type="entry name" value="ARGININE REPRESSOR"/>
    <property type="match status" value="1"/>
</dbReference>
<keyword evidence="3 7" id="KW-0963">Cytoplasm</keyword>
<comment type="caution">
    <text evidence="10">The sequence shown here is derived from an EMBL/GenBank/DDBJ whole genome shotgun (WGS) entry which is preliminary data.</text>
</comment>
<keyword evidence="5 7" id="KW-0238">DNA-binding</keyword>
<dbReference type="GO" id="GO:0005737">
    <property type="term" value="C:cytoplasm"/>
    <property type="evidence" value="ECO:0007669"/>
    <property type="project" value="UniProtKB-SubCell"/>
</dbReference>
<dbReference type="InterPro" id="IPR020899">
    <property type="entry name" value="Arg_repress_C"/>
</dbReference>
<dbReference type="AlphaFoldDB" id="A0A0R1U9K9"/>
<evidence type="ECO:0000256" key="4">
    <source>
        <dbReference type="ARBA" id="ARBA00023015"/>
    </source>
</evidence>
<dbReference type="Gene3D" id="1.10.10.10">
    <property type="entry name" value="Winged helix-like DNA-binding domain superfamily/Winged helix DNA-binding domain"/>
    <property type="match status" value="1"/>
</dbReference>
<dbReference type="InterPro" id="IPR001669">
    <property type="entry name" value="Arg_repress"/>
</dbReference>
<dbReference type="Proteomes" id="UP000050816">
    <property type="component" value="Unassembled WGS sequence"/>
</dbReference>
<evidence type="ECO:0000313" key="10">
    <source>
        <dbReference type="EMBL" id="KRL89790.1"/>
    </source>
</evidence>
<evidence type="ECO:0000259" key="9">
    <source>
        <dbReference type="Pfam" id="PF02863"/>
    </source>
</evidence>
<feature type="domain" description="Arginine repressor DNA-binding" evidence="8">
    <location>
        <begin position="5"/>
        <end position="72"/>
    </location>
</feature>
<dbReference type="PANTHER" id="PTHR34471:SF1">
    <property type="entry name" value="ARGININE REPRESSOR"/>
    <property type="match status" value="1"/>
</dbReference>
<evidence type="ECO:0000256" key="2">
    <source>
        <dbReference type="ARBA" id="ARBA00008316"/>
    </source>
</evidence>
<protein>
    <recommendedName>
        <fullName evidence="7">Arginine repressor</fullName>
    </recommendedName>
</protein>
<dbReference type="SUPFAM" id="SSF46785">
    <property type="entry name" value="Winged helix' DNA-binding domain"/>
    <property type="match status" value="1"/>
</dbReference>
<organism evidence="10 11">
    <name type="scientific">Limosilactobacillus ingluviei DSM 15946</name>
    <dbReference type="NCBI Taxonomy" id="1423760"/>
    <lineage>
        <taxon>Bacteria</taxon>
        <taxon>Bacillati</taxon>
        <taxon>Bacillota</taxon>
        <taxon>Bacilli</taxon>
        <taxon>Lactobacillales</taxon>
        <taxon>Lactobacillaceae</taxon>
        <taxon>Limosilactobacillus</taxon>
    </lineage>
</organism>
<reference evidence="10 11" key="1">
    <citation type="journal article" date="2015" name="Genome Announc.">
        <title>Expanding the biotechnology potential of lactobacilli through comparative genomics of 213 strains and associated genera.</title>
        <authorList>
            <person name="Sun Z."/>
            <person name="Harris H.M."/>
            <person name="McCann A."/>
            <person name="Guo C."/>
            <person name="Argimon S."/>
            <person name="Zhang W."/>
            <person name="Yang X."/>
            <person name="Jeffery I.B."/>
            <person name="Cooney J.C."/>
            <person name="Kagawa T.F."/>
            <person name="Liu W."/>
            <person name="Song Y."/>
            <person name="Salvetti E."/>
            <person name="Wrobel A."/>
            <person name="Rasinkangas P."/>
            <person name="Parkhill J."/>
            <person name="Rea M.C."/>
            <person name="O'Sullivan O."/>
            <person name="Ritari J."/>
            <person name="Douillard F.P."/>
            <person name="Paul Ross R."/>
            <person name="Yang R."/>
            <person name="Briner A.E."/>
            <person name="Felis G.E."/>
            <person name="de Vos W.M."/>
            <person name="Barrangou R."/>
            <person name="Klaenhammer T.R."/>
            <person name="Caufield P.W."/>
            <person name="Cui Y."/>
            <person name="Zhang H."/>
            <person name="O'Toole P.W."/>
        </authorList>
    </citation>
    <scope>NUCLEOTIDE SEQUENCE [LARGE SCALE GENOMIC DNA]</scope>
    <source>
        <strain evidence="10 11">DSM 15946</strain>
    </source>
</reference>
<comment type="pathway">
    <text evidence="7">Amino-acid biosynthesis; L-arginine biosynthesis [regulation].</text>
</comment>
<dbReference type="InterPro" id="IPR036390">
    <property type="entry name" value="WH_DNA-bd_sf"/>
</dbReference>
<gene>
    <name evidence="7" type="primary">argR</name>
    <name evidence="10" type="ORF">FC43_GL001636</name>
</gene>
<evidence type="ECO:0000256" key="6">
    <source>
        <dbReference type="ARBA" id="ARBA00023163"/>
    </source>
</evidence>
<keyword evidence="7" id="KW-0028">Amino-acid biosynthesis</keyword>
<evidence type="ECO:0000256" key="5">
    <source>
        <dbReference type="ARBA" id="ARBA00023125"/>
    </source>
</evidence>
<dbReference type="GO" id="GO:1900079">
    <property type="term" value="P:regulation of arginine biosynthetic process"/>
    <property type="evidence" value="ECO:0007669"/>
    <property type="project" value="UniProtKB-UniRule"/>
</dbReference>
<proteinExistence type="inferred from homology"/>
<comment type="similarity">
    <text evidence="2 7">Belongs to the ArgR family.</text>
</comment>
<name>A0A0R1U9K9_9LACO</name>
<keyword evidence="7" id="KW-0055">Arginine biosynthesis</keyword>
<comment type="function">
    <text evidence="7">Regulates arginine biosynthesis genes.</text>
</comment>
<dbReference type="Pfam" id="PF01316">
    <property type="entry name" value="Arg_repressor"/>
    <property type="match status" value="1"/>
</dbReference>
<dbReference type="GO" id="GO:0051259">
    <property type="term" value="P:protein complex oligomerization"/>
    <property type="evidence" value="ECO:0007669"/>
    <property type="project" value="InterPro"/>
</dbReference>
<evidence type="ECO:0000256" key="7">
    <source>
        <dbReference type="HAMAP-Rule" id="MF_00173"/>
    </source>
</evidence>
<comment type="subcellular location">
    <subcellularLocation>
        <location evidence="1 7">Cytoplasm</location>
    </subcellularLocation>
</comment>
<dbReference type="HAMAP" id="MF_00173">
    <property type="entry name" value="Arg_repressor"/>
    <property type="match status" value="1"/>
</dbReference>
<evidence type="ECO:0000256" key="3">
    <source>
        <dbReference type="ARBA" id="ARBA00022490"/>
    </source>
</evidence>
<feature type="domain" description="Arginine repressor C-terminal" evidence="9">
    <location>
        <begin position="92"/>
        <end position="150"/>
    </location>
</feature>
<dbReference type="EMBL" id="AZFK01000042">
    <property type="protein sequence ID" value="KRL89790.1"/>
    <property type="molecule type" value="Genomic_DNA"/>
</dbReference>
<dbReference type="GO" id="GO:0034618">
    <property type="term" value="F:arginine binding"/>
    <property type="evidence" value="ECO:0007669"/>
    <property type="project" value="InterPro"/>
</dbReference>
<evidence type="ECO:0000256" key="1">
    <source>
        <dbReference type="ARBA" id="ARBA00004496"/>
    </source>
</evidence>
<sequence>MSDEMKKTNRQAEIKQIIEQHAVERQEDLVTLLGEVGITVTQATISRDIKELKLIKVPTADGGYRYSMPTKKSENEDAQLQKAIQTYLQVLKKSDRFLSLTMHPGHGPVVAMLINRLEFPEVFTAIGDDMTVLVVCQSATAADQFAATLEQMR</sequence>
<keyword evidence="6 7" id="KW-0804">Transcription</keyword>
<keyword evidence="4 7" id="KW-0805">Transcription regulation</keyword>
<dbReference type="SUPFAM" id="SSF55252">
    <property type="entry name" value="C-terminal domain of arginine repressor"/>
    <property type="match status" value="1"/>
</dbReference>
<dbReference type="InterPro" id="IPR036388">
    <property type="entry name" value="WH-like_DNA-bd_sf"/>
</dbReference>
<dbReference type="GO" id="GO:0006526">
    <property type="term" value="P:L-arginine biosynthetic process"/>
    <property type="evidence" value="ECO:0007669"/>
    <property type="project" value="UniProtKB-UniPathway"/>
</dbReference>